<evidence type="ECO:0000313" key="3">
    <source>
        <dbReference type="Proteomes" id="UP000321046"/>
    </source>
</evidence>
<accession>A0A5C6XL15</accession>
<protein>
    <submittedName>
        <fullName evidence="2">Uncharacterized protein</fullName>
    </submittedName>
</protein>
<gene>
    <name evidence="2" type="ORF">FRC96_02960</name>
</gene>
<name>A0A5C6XL15_9DELT</name>
<organism evidence="2 3">
    <name type="scientific">Lujinxingia vulgaris</name>
    <dbReference type="NCBI Taxonomy" id="2600176"/>
    <lineage>
        <taxon>Bacteria</taxon>
        <taxon>Deltaproteobacteria</taxon>
        <taxon>Bradymonadales</taxon>
        <taxon>Lujinxingiaceae</taxon>
        <taxon>Lujinxingia</taxon>
    </lineage>
</organism>
<evidence type="ECO:0000256" key="1">
    <source>
        <dbReference type="SAM" id="MobiDB-lite"/>
    </source>
</evidence>
<dbReference type="EMBL" id="VOSL01000014">
    <property type="protein sequence ID" value="TXD42643.1"/>
    <property type="molecule type" value="Genomic_DNA"/>
</dbReference>
<dbReference type="AlphaFoldDB" id="A0A5C6XL15"/>
<sequence length="89" mass="10467">MSTSPKRPRSARRRPKRLARRSRPRRPRWRPRSSRSRRRSRSKRLTSMLWKSARSPHPTRPAGRPSVGSGSLRPARSWSFSTTPRAILR</sequence>
<reference evidence="2 3" key="1">
    <citation type="submission" date="2019-08" db="EMBL/GenBank/DDBJ databases">
        <title>Bradymonadales sp. TMQ2.</title>
        <authorList>
            <person name="Liang Q."/>
        </authorList>
    </citation>
    <scope>NUCLEOTIDE SEQUENCE [LARGE SCALE GENOMIC DNA]</scope>
    <source>
        <strain evidence="2 3">TMQ2</strain>
    </source>
</reference>
<proteinExistence type="predicted"/>
<comment type="caution">
    <text evidence="2">The sequence shown here is derived from an EMBL/GenBank/DDBJ whole genome shotgun (WGS) entry which is preliminary data.</text>
</comment>
<evidence type="ECO:0000313" key="2">
    <source>
        <dbReference type="EMBL" id="TXD42643.1"/>
    </source>
</evidence>
<feature type="compositionally biased region" description="Basic residues" evidence="1">
    <location>
        <begin position="1"/>
        <end position="44"/>
    </location>
</feature>
<feature type="compositionally biased region" description="Polar residues" evidence="1">
    <location>
        <begin position="78"/>
        <end position="89"/>
    </location>
</feature>
<dbReference type="Proteomes" id="UP000321046">
    <property type="component" value="Unassembled WGS sequence"/>
</dbReference>
<feature type="region of interest" description="Disordered" evidence="1">
    <location>
        <begin position="1"/>
        <end position="89"/>
    </location>
</feature>